<sequence>MYMWQESEWLNDKPRGTMHKVNPVITWLFWCILIVHIFQHTVPQTSLVTCGLVNFHLSFCVISLYKLVYVVYMESKYLIADS</sequence>
<evidence type="ECO:0000313" key="1">
    <source>
        <dbReference type="EMBL" id="JAD16857.1"/>
    </source>
</evidence>
<proteinExistence type="predicted"/>
<reference evidence="1" key="2">
    <citation type="journal article" date="2015" name="Data Brief">
        <title>Shoot transcriptome of the giant reed, Arundo donax.</title>
        <authorList>
            <person name="Barrero R.A."/>
            <person name="Guerrero F.D."/>
            <person name="Moolhuijzen P."/>
            <person name="Goolsby J.A."/>
            <person name="Tidwell J."/>
            <person name="Bellgard S.E."/>
            <person name="Bellgard M.I."/>
        </authorList>
    </citation>
    <scope>NUCLEOTIDE SEQUENCE</scope>
    <source>
        <tissue evidence="1">Shoot tissue taken approximately 20 cm above the soil surface</tissue>
    </source>
</reference>
<name>A0A0A8XYR8_ARUDO</name>
<dbReference type="EMBL" id="GBRH01281038">
    <property type="protein sequence ID" value="JAD16857.1"/>
    <property type="molecule type" value="Transcribed_RNA"/>
</dbReference>
<reference evidence="1" key="1">
    <citation type="submission" date="2014-09" db="EMBL/GenBank/DDBJ databases">
        <authorList>
            <person name="Magalhaes I.L.F."/>
            <person name="Oliveira U."/>
            <person name="Santos F.R."/>
            <person name="Vidigal T.H.D.A."/>
            <person name="Brescovit A.D."/>
            <person name="Santos A.J."/>
        </authorList>
    </citation>
    <scope>NUCLEOTIDE SEQUENCE</scope>
    <source>
        <tissue evidence="1">Shoot tissue taken approximately 20 cm above the soil surface</tissue>
    </source>
</reference>
<accession>A0A0A8XYR8</accession>
<protein>
    <submittedName>
        <fullName evidence="1">Uncharacterized protein</fullName>
    </submittedName>
</protein>
<dbReference type="AlphaFoldDB" id="A0A0A8XYR8"/>
<organism evidence="1">
    <name type="scientific">Arundo donax</name>
    <name type="common">Giant reed</name>
    <name type="synonym">Donax arundinaceus</name>
    <dbReference type="NCBI Taxonomy" id="35708"/>
    <lineage>
        <taxon>Eukaryota</taxon>
        <taxon>Viridiplantae</taxon>
        <taxon>Streptophyta</taxon>
        <taxon>Embryophyta</taxon>
        <taxon>Tracheophyta</taxon>
        <taxon>Spermatophyta</taxon>
        <taxon>Magnoliopsida</taxon>
        <taxon>Liliopsida</taxon>
        <taxon>Poales</taxon>
        <taxon>Poaceae</taxon>
        <taxon>PACMAD clade</taxon>
        <taxon>Arundinoideae</taxon>
        <taxon>Arundineae</taxon>
        <taxon>Arundo</taxon>
    </lineage>
</organism>